<dbReference type="AlphaFoldDB" id="A0A921AWX2"/>
<gene>
    <name evidence="2" type="ORF">K8W16_09320</name>
</gene>
<reference evidence="2" key="2">
    <citation type="submission" date="2021-09" db="EMBL/GenBank/DDBJ databases">
        <authorList>
            <person name="Gilroy R."/>
        </authorList>
    </citation>
    <scope>NUCLEOTIDE SEQUENCE</scope>
    <source>
        <strain evidence="2">ChiGjej2B2-19336</strain>
    </source>
</reference>
<evidence type="ECO:0000313" key="2">
    <source>
        <dbReference type="EMBL" id="HJD97830.1"/>
    </source>
</evidence>
<evidence type="ECO:0000256" key="1">
    <source>
        <dbReference type="SAM" id="MobiDB-lite"/>
    </source>
</evidence>
<dbReference type="RefSeq" id="WP_304122881.1">
    <property type="nucleotide sequence ID" value="NZ_DYZA01000187.1"/>
</dbReference>
<reference evidence="2" key="1">
    <citation type="journal article" date="2021" name="PeerJ">
        <title>Extensive microbial diversity within the chicken gut microbiome revealed by metagenomics and culture.</title>
        <authorList>
            <person name="Gilroy R."/>
            <person name="Ravi A."/>
            <person name="Getino M."/>
            <person name="Pursley I."/>
            <person name="Horton D.L."/>
            <person name="Alikhan N.F."/>
            <person name="Baker D."/>
            <person name="Gharbi K."/>
            <person name="Hall N."/>
            <person name="Watson M."/>
            <person name="Adriaenssens E.M."/>
            <person name="Foster-Nyarko E."/>
            <person name="Jarju S."/>
            <person name="Secka A."/>
            <person name="Antonio M."/>
            <person name="Oren A."/>
            <person name="Chaudhuri R.R."/>
            <person name="La Ragione R."/>
            <person name="Hildebrand F."/>
            <person name="Pallen M.J."/>
        </authorList>
    </citation>
    <scope>NUCLEOTIDE SEQUENCE</scope>
    <source>
        <strain evidence="2">ChiGjej2B2-19336</strain>
    </source>
</reference>
<proteinExistence type="predicted"/>
<protein>
    <submittedName>
        <fullName evidence="2">Uncharacterized protein</fullName>
    </submittedName>
</protein>
<name>A0A921AWX2_9BACT</name>
<dbReference type="EMBL" id="DYZA01000187">
    <property type="protein sequence ID" value="HJD97830.1"/>
    <property type="molecule type" value="Genomic_DNA"/>
</dbReference>
<feature type="compositionally biased region" description="Basic and acidic residues" evidence="1">
    <location>
        <begin position="25"/>
        <end position="35"/>
    </location>
</feature>
<comment type="caution">
    <text evidence="2">The sequence shown here is derived from an EMBL/GenBank/DDBJ whole genome shotgun (WGS) entry which is preliminary data.</text>
</comment>
<dbReference type="Proteomes" id="UP000698963">
    <property type="component" value="Unassembled WGS sequence"/>
</dbReference>
<organism evidence="2 3">
    <name type="scientific">Mailhella massiliensis</name>
    <dbReference type="NCBI Taxonomy" id="1903261"/>
    <lineage>
        <taxon>Bacteria</taxon>
        <taxon>Pseudomonadati</taxon>
        <taxon>Thermodesulfobacteriota</taxon>
        <taxon>Desulfovibrionia</taxon>
        <taxon>Desulfovibrionales</taxon>
        <taxon>Desulfovibrionaceae</taxon>
        <taxon>Mailhella</taxon>
    </lineage>
</organism>
<feature type="region of interest" description="Disordered" evidence="1">
    <location>
        <begin position="25"/>
        <end position="62"/>
    </location>
</feature>
<evidence type="ECO:0000313" key="3">
    <source>
        <dbReference type="Proteomes" id="UP000698963"/>
    </source>
</evidence>
<sequence>MDRFLELLSVIVSALAAALEKCRATNRQDHADSVRSDGAGSWLQRFGGKDRRPADNSGSHSD</sequence>
<accession>A0A921AWX2</accession>